<keyword evidence="1" id="KW-0732">Signal</keyword>
<dbReference type="PANTHER" id="PTHR46534">
    <property type="entry name" value="IGGFC_BINDING DOMAIN-CONTAINING PROTEIN"/>
    <property type="match status" value="1"/>
</dbReference>
<dbReference type="Pfam" id="PF17517">
    <property type="entry name" value="IgGFc_binding"/>
    <property type="match status" value="4"/>
</dbReference>
<accession>A0AAD9P594</accession>
<dbReference type="InterPro" id="IPR042307">
    <property type="entry name" value="Reeler_sf"/>
</dbReference>
<dbReference type="PANTHER" id="PTHR46534:SF1">
    <property type="entry name" value="IGGFC-BINDING PROTEIN N-TERMINAL DOMAIN-CONTAINING PROTEIN"/>
    <property type="match status" value="1"/>
</dbReference>
<evidence type="ECO:0000256" key="1">
    <source>
        <dbReference type="SAM" id="SignalP"/>
    </source>
</evidence>
<dbReference type="EMBL" id="JAODUO010000133">
    <property type="protein sequence ID" value="KAK2188401.1"/>
    <property type="molecule type" value="Genomic_DNA"/>
</dbReference>
<evidence type="ECO:0000259" key="2">
    <source>
        <dbReference type="PROSITE" id="PS51019"/>
    </source>
</evidence>
<sequence>MRLLQLSALLSMMAPIAALSDISCDTMQPNQRGTTPRTSKSPYTLVVSTSTYSPSSQVTVTLRGESASFEGFLLQARVAGDSTNNPVGTFSSPPSHTKLGRCQTEGDTLLHFDETNQREVSVTWKAPNKRVGDIQFMATVIQSSDTYWMRIKSSIVAPDMSSGSMNTFGTEFILMFIGIGSEEPGPPELIFTTLESSDVDVTVEVPSLSYKRSLKVSPSQSAFDSLSRDVRMSGSGKSHKGVLVTASGEISVYGINKGLYSTDGFLALPMDTLGKEYYAVTYAPDGDYCELGIVATKNNTLVHLVLPARGNVRIEYKGKTYQQGEIIAVALDRLELFQLQTPSDLTGLHIISNELIAAYSGHRAMNVGAQPDHSVVQLVPVSRWGKNFAVTSFPGRSNGDVIRLVTSVDNTTLTIDGSEIILKYTGSHHDITLRSGSSIFFSTDKPVLVVQFENGTNRGDIATALVPSVEQYQTECRFASPDAFEGIFINNALVMVLGTEKDRVYIDSVSVTSVGEEWQVVLGSSPAMVAKRIGVSAEQQHHMYMKDSTEKFGVILFGYTNKETYSFPGALGMEVLNSAGCVPSPAQTDDGTDNDCDGLVDEEICDNIDNDGDGLKDEDCQSTSGRCTLNYQGKEFVLMFTENVATTDDLTLFISSPSSSEVIVTIETPEFDTKWSKTIILHPRETKIVTLPKELQSTGTALEKKGVYVRSTDDIVVYGVNSQQGSCGAFNVMPVIALGYNYFTMSWWPDTGDKRYGQIGVVAAEDSRVRVVIPQSKGIVFTYNGVRYDENKPMEFQLKKFETLQIQNLEYADISGTKIESNHKVAVFSGVLSTNVGSGNADHVVEQMIPIHAAGKTFGLVPFPSQMTGYRVRVMSVLPDTTINTGGKMKHINLAGQYIDLSMRSDEPLGISSDKPVIVAQFSESQASGTPGGPSMVLIPPTQQYRNDYTFTVPMPDTVYNSSYLLLIIEAGQENQIIMDGNHVLGRRMEIAETSPHLVGFTTRVSAGRHHIYHQFSEVKFGLYLYGTARGTCAFSFVAGMCLEDIRQHQLACHLGQMFFELIVSGRCKVDYQGRQFVLMYVETADTSENLILFISSTGGRPATVNIDATAHSSKLHKTVNIPSGETRTVDIPKELQASGVSVERKGIYVNASEDVVVLGFSKHSGSCGGFKVMPEDALGYNYYAMAWWPATGDKNFGEIGIVATEDQTQVQITILRSKGVSFTYNGHQYNENNPLEITLDKHETFQLQNVDYSDITGTKIEANKKVAVFTGMLQTNVGGGDVDHIVEQMPPLHSWGKSFGVVPFPDQTSDYRVKIVAAFADTTVYVNGKDYNIYDAGEWIDGRYSQYVGITANKPIMVAQFVESQSNQRSGAPSMVMVPPTEQYKNNYVFSVPSGTNYHAYVLLVAPRGQTDRLMLDGVAISGTWVEVPDSSPALIGVQLALTAGRHVVVHDDSVNFGAVVYGYGSAGCAFTYHAGMCLTDLSAHQLACHLGQMFFELIVSGRCKVDYQGRQFVLMYVETADTSENLILFISSTGGRPATVNIDATAHSSKLHKTVNIPSGETRTVDIPKELQASGVSVERKGIYVNASEDVVVLGFSKHSGSCGGFKVMPEDALGYNYYAMAWWPATGDKNFGEIGIVATEDQTQVRITILRSKGVSFTYNGHQYNENNPLEITLDKHETFQLQNVKYSDITGTKIEANKKVAVFSGMLQTNVGGGDVDHIVEQMPPLHSWGKSFGVVPFPDQTSGYRVKIVAAFADTTVYVNGKDYNIYDAGEWIDGRYSQYVGVTANKPIMVAQLVESQSSQQSGAPSMVMVPPTEQYKNNYVFSVPSGTNYHAYVLLVAPRGQTDRLMLDGVAISGTWVKVPDSSPALIGVQLSLTAGRHVVVHDDSVHFGAVVYGYGSAGCAFTYHAGMCLTDLSAVSRHSFFHFESL</sequence>
<comment type="caution">
    <text evidence="3">The sequence shown here is derived from an EMBL/GenBank/DDBJ whole genome shotgun (WGS) entry which is preliminary data.</text>
</comment>
<protein>
    <recommendedName>
        <fullName evidence="2">Reelin domain-containing protein</fullName>
    </recommendedName>
</protein>
<feature type="chain" id="PRO_5042019248" description="Reelin domain-containing protein" evidence="1">
    <location>
        <begin position="19"/>
        <end position="1934"/>
    </location>
</feature>
<dbReference type="InterPro" id="IPR002861">
    <property type="entry name" value="Reeler_dom"/>
</dbReference>
<evidence type="ECO:0000313" key="3">
    <source>
        <dbReference type="EMBL" id="KAK2188401.1"/>
    </source>
</evidence>
<gene>
    <name evidence="3" type="ORF">NP493_133g02021</name>
</gene>
<dbReference type="Pfam" id="PF02014">
    <property type="entry name" value="Reeler"/>
    <property type="match status" value="1"/>
</dbReference>
<dbReference type="CDD" id="cd08544">
    <property type="entry name" value="Reeler"/>
    <property type="match status" value="1"/>
</dbReference>
<dbReference type="PROSITE" id="PS51019">
    <property type="entry name" value="REELIN"/>
    <property type="match status" value="1"/>
</dbReference>
<proteinExistence type="predicted"/>
<dbReference type="Proteomes" id="UP001209878">
    <property type="component" value="Unassembled WGS sequence"/>
</dbReference>
<name>A0AAD9P594_RIDPI</name>
<dbReference type="Gene3D" id="2.60.40.4060">
    <property type="entry name" value="Reeler domain"/>
    <property type="match status" value="1"/>
</dbReference>
<feature type="signal peptide" evidence="1">
    <location>
        <begin position="1"/>
        <end position="18"/>
    </location>
</feature>
<evidence type="ECO:0000313" key="4">
    <source>
        <dbReference type="Proteomes" id="UP001209878"/>
    </source>
</evidence>
<keyword evidence="4" id="KW-1185">Reference proteome</keyword>
<feature type="domain" description="Reelin" evidence="2">
    <location>
        <begin position="9"/>
        <end position="173"/>
    </location>
</feature>
<dbReference type="InterPro" id="IPR035234">
    <property type="entry name" value="IgGFc-bd_N"/>
</dbReference>
<organism evidence="3 4">
    <name type="scientific">Ridgeia piscesae</name>
    <name type="common">Tubeworm</name>
    <dbReference type="NCBI Taxonomy" id="27915"/>
    <lineage>
        <taxon>Eukaryota</taxon>
        <taxon>Metazoa</taxon>
        <taxon>Spiralia</taxon>
        <taxon>Lophotrochozoa</taxon>
        <taxon>Annelida</taxon>
        <taxon>Polychaeta</taxon>
        <taxon>Sedentaria</taxon>
        <taxon>Canalipalpata</taxon>
        <taxon>Sabellida</taxon>
        <taxon>Siboglinidae</taxon>
        <taxon>Ridgeia</taxon>
    </lineage>
</organism>
<reference evidence="3" key="1">
    <citation type="journal article" date="2023" name="Mol. Biol. Evol.">
        <title>Third-Generation Sequencing Reveals the Adaptive Role of the Epigenome in Three Deep-Sea Polychaetes.</title>
        <authorList>
            <person name="Perez M."/>
            <person name="Aroh O."/>
            <person name="Sun Y."/>
            <person name="Lan Y."/>
            <person name="Juniper S.K."/>
            <person name="Young C.R."/>
            <person name="Angers B."/>
            <person name="Qian P.Y."/>
        </authorList>
    </citation>
    <scope>NUCLEOTIDE SEQUENCE</scope>
    <source>
        <strain evidence="3">R07B-5</strain>
    </source>
</reference>